<keyword evidence="2" id="KW-1185">Reference proteome</keyword>
<protein>
    <submittedName>
        <fullName evidence="1">Uncharacterized protein</fullName>
    </submittedName>
</protein>
<accession>A0AAV4WXR2</accession>
<sequence>MRGDDPAGGLALQDPRMRIGKRNGSIDTLRFKDGWVLHGGEKGTRFKDAIISCQAQNGVLGRPRSRLKCNNRLLASRSCFGIDNTFRRIVLSREF</sequence>
<evidence type="ECO:0000313" key="1">
    <source>
        <dbReference type="EMBL" id="GIY86671.1"/>
    </source>
</evidence>
<comment type="caution">
    <text evidence="1">The sequence shown here is derived from an EMBL/GenBank/DDBJ whole genome shotgun (WGS) entry which is preliminary data.</text>
</comment>
<dbReference type="Proteomes" id="UP001054837">
    <property type="component" value="Unassembled WGS sequence"/>
</dbReference>
<reference evidence="1 2" key="1">
    <citation type="submission" date="2021-06" db="EMBL/GenBank/DDBJ databases">
        <title>Caerostris darwini draft genome.</title>
        <authorList>
            <person name="Kono N."/>
            <person name="Arakawa K."/>
        </authorList>
    </citation>
    <scope>NUCLEOTIDE SEQUENCE [LARGE SCALE GENOMIC DNA]</scope>
</reference>
<organism evidence="1 2">
    <name type="scientific">Caerostris darwini</name>
    <dbReference type="NCBI Taxonomy" id="1538125"/>
    <lineage>
        <taxon>Eukaryota</taxon>
        <taxon>Metazoa</taxon>
        <taxon>Ecdysozoa</taxon>
        <taxon>Arthropoda</taxon>
        <taxon>Chelicerata</taxon>
        <taxon>Arachnida</taxon>
        <taxon>Araneae</taxon>
        <taxon>Araneomorphae</taxon>
        <taxon>Entelegynae</taxon>
        <taxon>Araneoidea</taxon>
        <taxon>Araneidae</taxon>
        <taxon>Caerostris</taxon>
    </lineage>
</organism>
<dbReference type="EMBL" id="BPLQ01015235">
    <property type="protein sequence ID" value="GIY86671.1"/>
    <property type="molecule type" value="Genomic_DNA"/>
</dbReference>
<proteinExistence type="predicted"/>
<evidence type="ECO:0000313" key="2">
    <source>
        <dbReference type="Proteomes" id="UP001054837"/>
    </source>
</evidence>
<dbReference type="AlphaFoldDB" id="A0AAV4WXR2"/>
<gene>
    <name evidence="1" type="ORF">CDAR_468261</name>
</gene>
<name>A0AAV4WXR2_9ARAC</name>